<evidence type="ECO:0000256" key="5">
    <source>
        <dbReference type="ARBA" id="ARBA00022840"/>
    </source>
</evidence>
<dbReference type="GO" id="GO:0005524">
    <property type="term" value="F:ATP binding"/>
    <property type="evidence" value="ECO:0007669"/>
    <property type="project" value="UniProtKB-UniRule"/>
</dbReference>
<evidence type="ECO:0000256" key="1">
    <source>
        <dbReference type="ARBA" id="ARBA00001619"/>
    </source>
</evidence>
<proteinExistence type="predicted"/>
<evidence type="ECO:0000313" key="8">
    <source>
        <dbReference type="EMBL" id="AHG01600.1"/>
    </source>
</evidence>
<geneLocation type="plasmid" evidence="8">
    <name>unnamed</name>
</geneLocation>
<keyword evidence="4 6" id="KW-0547">Nucleotide-binding</keyword>
<dbReference type="RefSeq" id="WP_049954467.1">
    <property type="nucleotide sequence ID" value="NZ_CP007056.1"/>
</dbReference>
<evidence type="ECO:0000259" key="7">
    <source>
        <dbReference type="PROSITE" id="PS50975"/>
    </source>
</evidence>
<dbReference type="GeneID" id="25146994"/>
<dbReference type="InterPro" id="IPR013815">
    <property type="entry name" value="ATP_grasp_subdomain_1"/>
</dbReference>
<dbReference type="InterPro" id="IPR011761">
    <property type="entry name" value="ATP-grasp"/>
</dbReference>
<dbReference type="Proteomes" id="UP000019024">
    <property type="component" value="Plasmid unnamed"/>
</dbReference>
<dbReference type="eggNOG" id="arCOG01338">
    <property type="taxonomic scope" value="Archaea"/>
</dbReference>
<feature type="domain" description="ATP-grasp" evidence="7">
    <location>
        <begin position="22"/>
        <end position="234"/>
    </location>
</feature>
<keyword evidence="3" id="KW-0436">Ligase</keyword>
<dbReference type="SUPFAM" id="SSF56059">
    <property type="entry name" value="Glutathione synthetase ATP-binding domain-like"/>
    <property type="match status" value="1"/>
</dbReference>
<sequence length="236" mass="24455">MSDPLEAATVAGRTALTESEAKEVLSARGVSVPDGETAQTPEAAVDAAGRLGYPVVVKIESPSVQHKSDWGDGIGVALGLRDDEAVADAAREILETAEEQGIDAAVRVESALEVDDGIEVIVGGTRDPSFGPTVLVGLGGVAVEVLQDTSHRLAPVTSEEALAMTYELETSDLLDGYRGEPAVDREAIADAIQTVGEFLVEEPAVSEVEVNPLLARSDDALALDALIALSPDARSD</sequence>
<dbReference type="GO" id="GO:0043758">
    <property type="term" value="F:acetate-CoA ligase (ADP-forming) activity"/>
    <property type="evidence" value="ECO:0007669"/>
    <property type="project" value="UniProtKB-EC"/>
</dbReference>
<dbReference type="EMBL" id="CP007056">
    <property type="protein sequence ID" value="AHG01600.1"/>
    <property type="molecule type" value="Genomic_DNA"/>
</dbReference>
<keyword evidence="8" id="KW-0614">Plasmid</keyword>
<protein>
    <recommendedName>
        <fullName evidence="2">acetate--CoA ligase (ADP-forming)</fullName>
        <ecNumber evidence="2">6.2.1.13</ecNumber>
    </recommendedName>
</protein>
<reference evidence="8 9" key="1">
    <citation type="submission" date="2014-01" db="EMBL/GenBank/DDBJ databases">
        <authorList>
            <consortium name="DOE Joint Genome Institute"/>
            <person name="Anderson I."/>
            <person name="Huntemann M."/>
            <person name="Han J."/>
            <person name="Chen A."/>
            <person name="Kyrpides N."/>
            <person name="Mavromatis K."/>
            <person name="Markowitz V."/>
            <person name="Palaniappan K."/>
            <person name="Ivanova N."/>
            <person name="Schaumberg A."/>
            <person name="Pati A."/>
            <person name="Liolios K."/>
            <person name="Nordberg H.P."/>
            <person name="Cantor M.N."/>
            <person name="Hua S.X."/>
            <person name="Woyke T."/>
        </authorList>
    </citation>
    <scope>NUCLEOTIDE SEQUENCE [LARGE SCALE GENOMIC DNA]</scope>
    <source>
        <strain evidence="8 9">XH-48</strain>
        <plasmid evidence="9">1</plasmid>
    </source>
</reference>
<dbReference type="PROSITE" id="PS50975">
    <property type="entry name" value="ATP_GRASP"/>
    <property type="match status" value="1"/>
</dbReference>
<dbReference type="GO" id="GO:0046872">
    <property type="term" value="F:metal ion binding"/>
    <property type="evidence" value="ECO:0007669"/>
    <property type="project" value="InterPro"/>
</dbReference>
<accession>W0JWH6</accession>
<dbReference type="HOGENOM" id="CLU_063044_1_1_2"/>
<dbReference type="Pfam" id="PF13549">
    <property type="entry name" value="ATP-grasp_5"/>
    <property type="match status" value="1"/>
</dbReference>
<evidence type="ECO:0000256" key="3">
    <source>
        <dbReference type="ARBA" id="ARBA00022598"/>
    </source>
</evidence>
<dbReference type="AlphaFoldDB" id="W0JWH6"/>
<name>W0JWH6_9EURY</name>
<dbReference type="OrthoDB" id="18103at2157"/>
<dbReference type="PATRIC" id="fig|797299.3.peg.3335"/>
<dbReference type="InterPro" id="IPR051538">
    <property type="entry name" value="Acyl-CoA_Synth/Transferase"/>
</dbReference>
<keyword evidence="9" id="KW-1185">Reference proteome</keyword>
<evidence type="ECO:0000256" key="2">
    <source>
        <dbReference type="ARBA" id="ARBA00012957"/>
    </source>
</evidence>
<evidence type="ECO:0000256" key="6">
    <source>
        <dbReference type="PROSITE-ProRule" id="PRU00409"/>
    </source>
</evidence>
<dbReference type="PANTHER" id="PTHR43334:SF1">
    <property type="entry name" value="3-HYDROXYPROPIONATE--COA LIGASE [ADP-FORMING]"/>
    <property type="match status" value="1"/>
</dbReference>
<dbReference type="Gene3D" id="3.30.470.20">
    <property type="entry name" value="ATP-grasp fold, B domain"/>
    <property type="match status" value="1"/>
</dbReference>
<organism evidence="8 9">
    <name type="scientific">Halostagnicola larsenii XH-48</name>
    <dbReference type="NCBI Taxonomy" id="797299"/>
    <lineage>
        <taxon>Archaea</taxon>
        <taxon>Methanobacteriati</taxon>
        <taxon>Methanobacteriota</taxon>
        <taxon>Stenosarchaea group</taxon>
        <taxon>Halobacteria</taxon>
        <taxon>Halobacteriales</taxon>
        <taxon>Natrialbaceae</taxon>
        <taxon>Halostagnicola</taxon>
    </lineage>
</organism>
<dbReference type="KEGG" id="hlr:HALLA_04165"/>
<dbReference type="Gene3D" id="3.30.1490.20">
    <property type="entry name" value="ATP-grasp fold, A domain"/>
    <property type="match status" value="1"/>
</dbReference>
<dbReference type="EC" id="6.2.1.13" evidence="2"/>
<gene>
    <name evidence="8" type="ORF">HALLA_04165</name>
</gene>
<evidence type="ECO:0000256" key="4">
    <source>
        <dbReference type="ARBA" id="ARBA00022741"/>
    </source>
</evidence>
<evidence type="ECO:0000313" key="9">
    <source>
        <dbReference type="Proteomes" id="UP000019024"/>
    </source>
</evidence>
<dbReference type="PANTHER" id="PTHR43334">
    <property type="entry name" value="ACETATE--COA LIGASE [ADP-FORMING]"/>
    <property type="match status" value="1"/>
</dbReference>
<keyword evidence="5 6" id="KW-0067">ATP-binding</keyword>
<comment type="catalytic activity">
    <reaction evidence="1">
        <text>acetate + ATP + CoA = acetyl-CoA + ADP + phosphate</text>
        <dbReference type="Rhea" id="RHEA:15081"/>
        <dbReference type="ChEBI" id="CHEBI:30089"/>
        <dbReference type="ChEBI" id="CHEBI:30616"/>
        <dbReference type="ChEBI" id="CHEBI:43474"/>
        <dbReference type="ChEBI" id="CHEBI:57287"/>
        <dbReference type="ChEBI" id="CHEBI:57288"/>
        <dbReference type="ChEBI" id="CHEBI:456216"/>
        <dbReference type="EC" id="6.2.1.13"/>
    </reaction>
</comment>